<dbReference type="Gene3D" id="3.40.1350.10">
    <property type="match status" value="1"/>
</dbReference>
<feature type="transmembrane region" description="Helical" evidence="1">
    <location>
        <begin position="126"/>
        <end position="144"/>
    </location>
</feature>
<feature type="domain" description="Restriction endonuclease type IV Mrr" evidence="2">
    <location>
        <begin position="204"/>
        <end position="311"/>
    </location>
</feature>
<protein>
    <submittedName>
        <fullName evidence="3">HJR/Mrr/RecB family endonuclease</fullName>
    </submittedName>
</protein>
<dbReference type="Proteomes" id="UP001519287">
    <property type="component" value="Unassembled WGS sequence"/>
</dbReference>
<name>A0ABS4JCI5_9BACL</name>
<dbReference type="InterPro" id="IPR007560">
    <property type="entry name" value="Restrct_endonuc_IV_Mrr"/>
</dbReference>
<proteinExistence type="predicted"/>
<feature type="transmembrane region" description="Helical" evidence="1">
    <location>
        <begin position="77"/>
        <end position="101"/>
    </location>
</feature>
<evidence type="ECO:0000259" key="2">
    <source>
        <dbReference type="Pfam" id="PF04471"/>
    </source>
</evidence>
<keyword evidence="4" id="KW-1185">Reference proteome</keyword>
<keyword evidence="3" id="KW-0255">Endonuclease</keyword>
<dbReference type="InterPro" id="IPR052906">
    <property type="entry name" value="Type_IV_Methyl-Rstrct_Enzyme"/>
</dbReference>
<reference evidence="3 4" key="1">
    <citation type="submission" date="2021-03" db="EMBL/GenBank/DDBJ databases">
        <title>Genomic Encyclopedia of Type Strains, Phase IV (KMG-IV): sequencing the most valuable type-strain genomes for metagenomic binning, comparative biology and taxonomic classification.</title>
        <authorList>
            <person name="Goeker M."/>
        </authorList>
    </citation>
    <scope>NUCLEOTIDE SEQUENCE [LARGE SCALE GENOMIC DNA]</scope>
    <source>
        <strain evidence="3 4">DSM 26048</strain>
    </source>
</reference>
<dbReference type="PANTHER" id="PTHR30015">
    <property type="entry name" value="MRR RESTRICTION SYSTEM PROTEIN"/>
    <property type="match status" value="1"/>
</dbReference>
<dbReference type="InterPro" id="IPR011335">
    <property type="entry name" value="Restrct_endonuc-II-like"/>
</dbReference>
<comment type="caution">
    <text evidence="3">The sequence shown here is derived from an EMBL/GenBank/DDBJ whole genome shotgun (WGS) entry which is preliminary data.</text>
</comment>
<dbReference type="InterPro" id="IPR011856">
    <property type="entry name" value="tRNA_endonuc-like_dom_sf"/>
</dbReference>
<gene>
    <name evidence="3" type="ORF">J2Z66_008624</name>
</gene>
<dbReference type="PANTHER" id="PTHR30015:SF6">
    <property type="entry name" value="SLL1429 PROTEIN"/>
    <property type="match status" value="1"/>
</dbReference>
<evidence type="ECO:0000313" key="4">
    <source>
        <dbReference type="Proteomes" id="UP001519287"/>
    </source>
</evidence>
<evidence type="ECO:0000313" key="3">
    <source>
        <dbReference type="EMBL" id="MBP1996946.1"/>
    </source>
</evidence>
<dbReference type="RefSeq" id="WP_209979836.1">
    <property type="nucleotide sequence ID" value="NZ_JAGGLB010000061.1"/>
</dbReference>
<keyword evidence="3" id="KW-0540">Nuclease</keyword>
<dbReference type="Pfam" id="PF04471">
    <property type="entry name" value="Mrr_cat"/>
    <property type="match status" value="1"/>
</dbReference>
<keyword evidence="1" id="KW-0812">Transmembrane</keyword>
<sequence>MERLCPRHKEEMFEKIENNKIVAFCVDCEIDRIYKAEELKHRTSFQKIIDENKAILRKYEDNFASERVKCLAKKLPTCILSVGMSFAFVGWWVSFIIQIALVSVEALSQRFLGWQLYKGFGEFCTLNYWISASIFMLVIFIYFWRNNETKMPEPQLIPESVPPDRKKISIDVLNEAEKQISMVTAYKKRILKEYILVASDIHEVDKMEGVEFEHFLADVFRRKGYKVQLTPASGDDGVDLIIMKAGRKIAVQCKRYSGTIGVSAVQEVFAGKSFYDCDEAMVVTNSTLTAPAANTARKLGVTLWDRSRLIDELAQTQASIEFEDYLERYYA</sequence>
<keyword evidence="1" id="KW-0472">Membrane</keyword>
<dbReference type="GO" id="GO:0004519">
    <property type="term" value="F:endonuclease activity"/>
    <property type="evidence" value="ECO:0007669"/>
    <property type="project" value="UniProtKB-KW"/>
</dbReference>
<accession>A0ABS4JCI5</accession>
<dbReference type="SUPFAM" id="SSF52980">
    <property type="entry name" value="Restriction endonuclease-like"/>
    <property type="match status" value="1"/>
</dbReference>
<keyword evidence="3" id="KW-0378">Hydrolase</keyword>
<dbReference type="EMBL" id="JAGGLB010000061">
    <property type="protein sequence ID" value="MBP1996946.1"/>
    <property type="molecule type" value="Genomic_DNA"/>
</dbReference>
<keyword evidence="1" id="KW-1133">Transmembrane helix</keyword>
<evidence type="ECO:0000256" key="1">
    <source>
        <dbReference type="SAM" id="Phobius"/>
    </source>
</evidence>
<organism evidence="3 4">
    <name type="scientific">Paenibacillus eucommiae</name>
    <dbReference type="NCBI Taxonomy" id="1355755"/>
    <lineage>
        <taxon>Bacteria</taxon>
        <taxon>Bacillati</taxon>
        <taxon>Bacillota</taxon>
        <taxon>Bacilli</taxon>
        <taxon>Bacillales</taxon>
        <taxon>Paenibacillaceae</taxon>
        <taxon>Paenibacillus</taxon>
    </lineage>
</organism>